<accession>A0A1M5ZTC6</accession>
<dbReference type="PANTHER" id="PTHR24221">
    <property type="entry name" value="ATP-BINDING CASSETTE SUB-FAMILY B"/>
    <property type="match status" value="1"/>
</dbReference>
<dbReference type="InterPro" id="IPR039421">
    <property type="entry name" value="Type_1_exporter"/>
</dbReference>
<feature type="transmembrane region" description="Helical" evidence="9">
    <location>
        <begin position="240"/>
        <end position="264"/>
    </location>
</feature>
<dbReference type="InterPro" id="IPR003593">
    <property type="entry name" value="AAA+_ATPase"/>
</dbReference>
<dbReference type="Gene3D" id="1.20.1560.10">
    <property type="entry name" value="ABC transporter type 1, transmembrane domain"/>
    <property type="match status" value="1"/>
</dbReference>
<dbReference type="STRING" id="1121131.SAMN02745229_02646"/>
<feature type="domain" description="ABC transporter" evidence="10">
    <location>
        <begin position="340"/>
        <end position="578"/>
    </location>
</feature>
<evidence type="ECO:0000256" key="8">
    <source>
        <dbReference type="ARBA" id="ARBA00023136"/>
    </source>
</evidence>
<evidence type="ECO:0000256" key="7">
    <source>
        <dbReference type="ARBA" id="ARBA00022989"/>
    </source>
</evidence>
<feature type="transmembrane region" description="Helical" evidence="9">
    <location>
        <begin position="12"/>
        <end position="29"/>
    </location>
</feature>
<dbReference type="Proteomes" id="UP000184278">
    <property type="component" value="Unassembled WGS sequence"/>
</dbReference>
<dbReference type="GO" id="GO:0140359">
    <property type="term" value="F:ABC-type transporter activity"/>
    <property type="evidence" value="ECO:0007669"/>
    <property type="project" value="InterPro"/>
</dbReference>
<evidence type="ECO:0000256" key="1">
    <source>
        <dbReference type="ARBA" id="ARBA00004651"/>
    </source>
</evidence>
<keyword evidence="8 9" id="KW-0472">Membrane</keyword>
<dbReference type="SUPFAM" id="SSF52540">
    <property type="entry name" value="P-loop containing nucleoside triphosphate hydrolases"/>
    <property type="match status" value="1"/>
</dbReference>
<dbReference type="GO" id="GO:0016887">
    <property type="term" value="F:ATP hydrolysis activity"/>
    <property type="evidence" value="ECO:0007669"/>
    <property type="project" value="InterPro"/>
</dbReference>
<dbReference type="InterPro" id="IPR017871">
    <property type="entry name" value="ABC_transporter-like_CS"/>
</dbReference>
<evidence type="ECO:0000259" key="11">
    <source>
        <dbReference type="PROSITE" id="PS50929"/>
    </source>
</evidence>
<keyword evidence="6 12" id="KW-0067">ATP-binding</keyword>
<evidence type="ECO:0000256" key="9">
    <source>
        <dbReference type="SAM" id="Phobius"/>
    </source>
</evidence>
<organism evidence="12 13">
    <name type="scientific">Butyrivibrio fibrisolvens DSM 3071</name>
    <dbReference type="NCBI Taxonomy" id="1121131"/>
    <lineage>
        <taxon>Bacteria</taxon>
        <taxon>Bacillati</taxon>
        <taxon>Bacillota</taxon>
        <taxon>Clostridia</taxon>
        <taxon>Lachnospirales</taxon>
        <taxon>Lachnospiraceae</taxon>
        <taxon>Butyrivibrio</taxon>
    </lineage>
</organism>
<keyword evidence="3" id="KW-1003">Cell membrane</keyword>
<dbReference type="Pfam" id="PF00664">
    <property type="entry name" value="ABC_membrane"/>
    <property type="match status" value="1"/>
</dbReference>
<dbReference type="OrthoDB" id="9762778at2"/>
<evidence type="ECO:0000256" key="3">
    <source>
        <dbReference type="ARBA" id="ARBA00022475"/>
    </source>
</evidence>
<feature type="transmembrane region" description="Helical" evidence="9">
    <location>
        <begin position="136"/>
        <end position="156"/>
    </location>
</feature>
<keyword evidence="13" id="KW-1185">Reference proteome</keyword>
<dbReference type="Gene3D" id="3.40.50.300">
    <property type="entry name" value="P-loop containing nucleotide triphosphate hydrolases"/>
    <property type="match status" value="1"/>
</dbReference>
<dbReference type="SUPFAM" id="SSF90123">
    <property type="entry name" value="ABC transporter transmembrane region"/>
    <property type="match status" value="1"/>
</dbReference>
<dbReference type="PANTHER" id="PTHR24221:SF276">
    <property type="entry name" value="ABC TRANSPORTER, ATP-BINDING_PERMEASE PROTEIN"/>
    <property type="match status" value="1"/>
</dbReference>
<comment type="subcellular location">
    <subcellularLocation>
        <location evidence="1">Cell membrane</location>
        <topology evidence="1">Multi-pass membrane protein</topology>
    </subcellularLocation>
</comment>
<sequence>MKKIAELLSFKEYMYMLICVCLIVGQVFFEIKIPNVMGELTDLVYSGKADISEEIKYGIIMFAYAGLSLVFSFLVAYLVAKVGAALDRRVRRQTFTKIIDFSLKEVGDIGTSSLIARCTTDIYQIQNFFVNGFQPLIKSPIMIIWVTAQISGANVYYRSATITAVAILVAVLSAIAILVLPIVNKAQYAKDELIRIDREHLDGIRVVHAYNGYEKQKERFEEANKRITDLLLRYDKSSALFAPFSNMVMYSLTVIIYIMGAYIVADSAKSLRSSVSNEMIVFVSMLSMLISSCIYLIIIMVLLPNASVSLKRIAQVLNKKTMIMDPEEAFAKDPAICGTLEFRNVSFMYPGSREYAIRDISFRMEKGETVAIVGGTGSGKTTLLNLIPRLYEATEGEILVDGVDIKKMKLKDLRNIFGYVPQKSFLFSGTIVSNIDFGDNGKLKKTIEEIVKASKLGKADEFIRAKEGGYNAHVEEGGSNFSGGQRQRLTISRAICRDPEIFLFDDSFSALDYKTDKTVREGLKETLSGASVLMVAQRISTIRSADRIIVLDNGRMVGMGTHDELMTSCNVYREIVLSQTDTEATG</sequence>
<gene>
    <name evidence="12" type="ORF">SAMN02745229_02646</name>
</gene>
<evidence type="ECO:0000313" key="13">
    <source>
        <dbReference type="Proteomes" id="UP000184278"/>
    </source>
</evidence>
<dbReference type="Pfam" id="PF00005">
    <property type="entry name" value="ABC_tran"/>
    <property type="match status" value="1"/>
</dbReference>
<evidence type="ECO:0000313" key="12">
    <source>
        <dbReference type="EMBL" id="SHI27386.1"/>
    </source>
</evidence>
<protein>
    <submittedName>
        <fullName evidence="12">ATP-binding cassette, subfamily B</fullName>
    </submittedName>
</protein>
<keyword evidence="2" id="KW-0813">Transport</keyword>
<name>A0A1M5ZTC6_BUTFI</name>
<dbReference type="AlphaFoldDB" id="A0A1M5ZTC6"/>
<dbReference type="CDD" id="cd18548">
    <property type="entry name" value="ABC_6TM_Tm287_like"/>
    <property type="match status" value="1"/>
</dbReference>
<dbReference type="GeneID" id="89511152"/>
<dbReference type="InterPro" id="IPR027417">
    <property type="entry name" value="P-loop_NTPase"/>
</dbReference>
<evidence type="ECO:0000256" key="6">
    <source>
        <dbReference type="ARBA" id="ARBA00022840"/>
    </source>
</evidence>
<proteinExistence type="predicted"/>
<dbReference type="InterPro" id="IPR036640">
    <property type="entry name" value="ABC1_TM_sf"/>
</dbReference>
<feature type="domain" description="ABC transmembrane type-1" evidence="11">
    <location>
        <begin position="17"/>
        <end position="305"/>
    </location>
</feature>
<feature type="transmembrane region" description="Helical" evidence="9">
    <location>
        <begin position="279"/>
        <end position="303"/>
    </location>
</feature>
<evidence type="ECO:0000256" key="4">
    <source>
        <dbReference type="ARBA" id="ARBA00022692"/>
    </source>
</evidence>
<dbReference type="GO" id="GO:0005524">
    <property type="term" value="F:ATP binding"/>
    <property type="evidence" value="ECO:0007669"/>
    <property type="project" value="UniProtKB-KW"/>
</dbReference>
<dbReference type="RefSeq" id="WP_027204959.1">
    <property type="nucleotide sequence ID" value="NZ_FQXK01000022.1"/>
</dbReference>
<dbReference type="PROSITE" id="PS50893">
    <property type="entry name" value="ABC_TRANSPORTER_2"/>
    <property type="match status" value="1"/>
</dbReference>
<dbReference type="GO" id="GO:0005886">
    <property type="term" value="C:plasma membrane"/>
    <property type="evidence" value="ECO:0007669"/>
    <property type="project" value="UniProtKB-SubCell"/>
</dbReference>
<dbReference type="InterPro" id="IPR003439">
    <property type="entry name" value="ABC_transporter-like_ATP-bd"/>
</dbReference>
<reference evidence="13" key="1">
    <citation type="submission" date="2016-11" db="EMBL/GenBank/DDBJ databases">
        <authorList>
            <person name="Varghese N."/>
            <person name="Submissions S."/>
        </authorList>
    </citation>
    <scope>NUCLEOTIDE SEQUENCE [LARGE SCALE GENOMIC DNA]</scope>
    <source>
        <strain evidence="13">DSM 3071</strain>
    </source>
</reference>
<dbReference type="EMBL" id="FQXK01000022">
    <property type="protein sequence ID" value="SHI27386.1"/>
    <property type="molecule type" value="Genomic_DNA"/>
</dbReference>
<keyword evidence="4 9" id="KW-0812">Transmembrane</keyword>
<dbReference type="SMART" id="SM00382">
    <property type="entry name" value="AAA"/>
    <property type="match status" value="1"/>
</dbReference>
<keyword evidence="7 9" id="KW-1133">Transmembrane helix</keyword>
<feature type="transmembrane region" description="Helical" evidence="9">
    <location>
        <begin position="57"/>
        <end position="80"/>
    </location>
</feature>
<keyword evidence="5" id="KW-0547">Nucleotide-binding</keyword>
<feature type="transmembrane region" description="Helical" evidence="9">
    <location>
        <begin position="162"/>
        <end position="183"/>
    </location>
</feature>
<dbReference type="FunFam" id="3.40.50.300:FF:000221">
    <property type="entry name" value="Multidrug ABC transporter ATP-binding protein"/>
    <property type="match status" value="1"/>
</dbReference>
<evidence type="ECO:0000256" key="2">
    <source>
        <dbReference type="ARBA" id="ARBA00022448"/>
    </source>
</evidence>
<evidence type="ECO:0000259" key="10">
    <source>
        <dbReference type="PROSITE" id="PS50893"/>
    </source>
</evidence>
<evidence type="ECO:0000256" key="5">
    <source>
        <dbReference type="ARBA" id="ARBA00022741"/>
    </source>
</evidence>
<dbReference type="InterPro" id="IPR011527">
    <property type="entry name" value="ABC1_TM_dom"/>
</dbReference>
<dbReference type="PROSITE" id="PS50929">
    <property type="entry name" value="ABC_TM1F"/>
    <property type="match status" value="1"/>
</dbReference>
<dbReference type="PROSITE" id="PS00211">
    <property type="entry name" value="ABC_TRANSPORTER_1"/>
    <property type="match status" value="1"/>
</dbReference>